<organism evidence="20 21">
    <name type="scientific">Ditylenchus destructor</name>
    <dbReference type="NCBI Taxonomy" id="166010"/>
    <lineage>
        <taxon>Eukaryota</taxon>
        <taxon>Metazoa</taxon>
        <taxon>Ecdysozoa</taxon>
        <taxon>Nematoda</taxon>
        <taxon>Chromadorea</taxon>
        <taxon>Rhabditida</taxon>
        <taxon>Tylenchina</taxon>
        <taxon>Tylenchomorpha</taxon>
        <taxon>Sphaerularioidea</taxon>
        <taxon>Anguinidae</taxon>
        <taxon>Anguininae</taxon>
        <taxon>Ditylenchus</taxon>
    </lineage>
</organism>
<keyword evidence="9 17" id="KW-0472">Membrane</keyword>
<comment type="caution">
    <text evidence="20">The sequence shown here is derived from an EMBL/GenBank/DDBJ whole genome shotgun (WGS) entry which is preliminary data.</text>
</comment>
<dbReference type="InterPro" id="IPR006201">
    <property type="entry name" value="Neur_channel"/>
</dbReference>
<evidence type="ECO:0000256" key="11">
    <source>
        <dbReference type="ARBA" id="ARBA00023170"/>
    </source>
</evidence>
<comment type="subcellular location">
    <subcellularLocation>
        <location evidence="16">Postsynaptic cell membrane</location>
        <topology evidence="16">Multi-pass membrane protein</topology>
    </subcellularLocation>
</comment>
<keyword evidence="11" id="KW-0675">Receptor</keyword>
<dbReference type="CDD" id="cd19031">
    <property type="entry name" value="LGIC_ECD_nAChR_proto_alpha-like"/>
    <property type="match status" value="1"/>
</dbReference>
<evidence type="ECO:0000313" key="20">
    <source>
        <dbReference type="EMBL" id="KAI1709055.1"/>
    </source>
</evidence>
<keyword evidence="10" id="KW-1015">Disulfide bond</keyword>
<dbReference type="InterPro" id="IPR018000">
    <property type="entry name" value="Neurotransmitter_ion_chnl_CS"/>
</dbReference>
<keyword evidence="14" id="KW-1071">Ligand-gated ion channel</keyword>
<dbReference type="Gene3D" id="1.20.58.390">
    <property type="entry name" value="Neurotransmitter-gated ion-channel transmembrane domain"/>
    <property type="match status" value="2"/>
</dbReference>
<name>A0AAD4R4G8_9BILA</name>
<dbReference type="PRINTS" id="PR00254">
    <property type="entry name" value="NICOTINICR"/>
</dbReference>
<dbReference type="CDD" id="cd19064">
    <property type="entry name" value="LGIC_TM_nAChR"/>
    <property type="match status" value="1"/>
</dbReference>
<feature type="domain" description="Neurotransmitter-gated ion-channel ligand-binding" evidence="18">
    <location>
        <begin position="36"/>
        <end position="266"/>
    </location>
</feature>
<sequence length="524" mass="60633">MAISAVSAVSVAKFYLPFFLCLTFLLKYSNGNEDAKRLYDDLLTNYNRHKRPAESPLEPITIRLKLRLSQIIDVHEIDQIMTCSVWVKQVWTDRKLKWNPEDYGGVSVLYVPYEMIWVPDIVLYNNADSHYNITISTKATLHHSGQVTWEPPAIFKSLCQIDVQWFPFDEQTCHLKFGSWSYSEDLLNIELLGSDITSEEIVDENGRRHNETVTENGIDLSDYYPSVEWDIMSRKARRHARSYPGCCPGTGSYVDVMFFLVLRRKPLFYTVNLVFPCVGISFLTILVFYLPSDSGEKIALCISILVALTVFFLLLTEIIPATSITLPLIGKYLLFTMCMVTLSVIITVISLNFHFRKPTTHKMGRWIKRVFLTWLPRLLFMRRPLDDSSESLRRAMSTKGSRIRTSADKGVLLNLNEHRLSRDLGRILASAPMDERLRKILNYFKKNPPKKKDKDDKVDEDWKYVAMVLDRLFLIIFALVCFFGTAWILLQAPTFYDGRQPIDLQYRPTTQNDLPLSFEKIIIP</sequence>
<feature type="transmembrane region" description="Helical" evidence="17">
    <location>
        <begin position="242"/>
        <end position="261"/>
    </location>
</feature>
<evidence type="ECO:0000256" key="12">
    <source>
        <dbReference type="ARBA" id="ARBA00023180"/>
    </source>
</evidence>
<feature type="transmembrane region" description="Helical" evidence="17">
    <location>
        <begin position="267"/>
        <end position="291"/>
    </location>
</feature>
<dbReference type="Pfam" id="PF02932">
    <property type="entry name" value="Neur_chan_memb"/>
    <property type="match status" value="1"/>
</dbReference>
<dbReference type="InterPro" id="IPR006029">
    <property type="entry name" value="Neurotrans-gated_channel_TM"/>
</dbReference>
<accession>A0AAD4R4G8</accession>
<evidence type="ECO:0000256" key="13">
    <source>
        <dbReference type="ARBA" id="ARBA00023257"/>
    </source>
</evidence>
<evidence type="ECO:0000256" key="1">
    <source>
        <dbReference type="ARBA" id="ARBA00009237"/>
    </source>
</evidence>
<dbReference type="Proteomes" id="UP001201812">
    <property type="component" value="Unassembled WGS sequence"/>
</dbReference>
<protein>
    <submittedName>
        <fullName evidence="20">Neurotransmitter-gated ion-channel ligand binding domain-containing protein</fullName>
    </submittedName>
</protein>
<evidence type="ECO:0000256" key="14">
    <source>
        <dbReference type="ARBA" id="ARBA00023286"/>
    </source>
</evidence>
<keyword evidence="2 17" id="KW-0813">Transport</keyword>
<feature type="domain" description="Neurotransmitter-gated ion-channel transmembrane" evidence="19">
    <location>
        <begin position="273"/>
        <end position="488"/>
    </location>
</feature>
<evidence type="ECO:0000256" key="4">
    <source>
        <dbReference type="ARBA" id="ARBA00022692"/>
    </source>
</evidence>
<keyword evidence="7" id="KW-0770">Synapse</keyword>
<proteinExistence type="inferred from homology"/>
<dbReference type="EMBL" id="JAKKPZ010000032">
    <property type="protein sequence ID" value="KAI1709055.1"/>
    <property type="molecule type" value="Genomic_DNA"/>
</dbReference>
<gene>
    <name evidence="20" type="ORF">DdX_11452</name>
</gene>
<dbReference type="GO" id="GO:0045211">
    <property type="term" value="C:postsynaptic membrane"/>
    <property type="evidence" value="ECO:0007669"/>
    <property type="project" value="UniProtKB-SubCell"/>
</dbReference>
<comment type="similarity">
    <text evidence="1">Belongs to the ligand-gated ion channel (TC 1.A.9) family. Acetylcholine receptor (TC 1.A.9.1) subfamily.</text>
</comment>
<dbReference type="GO" id="GO:0007271">
    <property type="term" value="P:synaptic transmission, cholinergic"/>
    <property type="evidence" value="ECO:0007669"/>
    <property type="project" value="UniProtKB-ARBA"/>
</dbReference>
<keyword evidence="8 17" id="KW-0406">Ion transport</keyword>
<dbReference type="GO" id="GO:0022848">
    <property type="term" value="F:acetylcholine-gated monoatomic cation-selective channel activity"/>
    <property type="evidence" value="ECO:0007669"/>
    <property type="project" value="InterPro"/>
</dbReference>
<keyword evidence="13" id="KW-0628">Postsynaptic cell membrane</keyword>
<keyword evidence="6 17" id="KW-1133">Transmembrane helix</keyword>
<feature type="transmembrane region" description="Helical" evidence="17">
    <location>
        <begin position="472"/>
        <end position="490"/>
    </location>
</feature>
<comment type="caution">
    <text evidence="17">Lacks conserved residue(s) required for the propagation of feature annotation.</text>
</comment>
<dbReference type="FunFam" id="2.70.170.10:FF:000044">
    <property type="entry name" value="AcetylCholine Receptor"/>
    <property type="match status" value="1"/>
</dbReference>
<keyword evidence="21" id="KW-1185">Reference proteome</keyword>
<dbReference type="FunFam" id="1.20.58.390:FF:000022">
    <property type="entry name" value="Nicotinic acetylcholine receptor subunit alpha4"/>
    <property type="match status" value="1"/>
</dbReference>
<feature type="transmembrane region" description="Helical" evidence="17">
    <location>
        <begin position="298"/>
        <end position="320"/>
    </location>
</feature>
<evidence type="ECO:0000259" key="19">
    <source>
        <dbReference type="Pfam" id="PF02932"/>
    </source>
</evidence>
<evidence type="ECO:0000256" key="3">
    <source>
        <dbReference type="ARBA" id="ARBA00022475"/>
    </source>
</evidence>
<dbReference type="NCBIfam" id="TIGR00860">
    <property type="entry name" value="LIC"/>
    <property type="match status" value="1"/>
</dbReference>
<dbReference type="FunFam" id="1.20.58.390:FF:000001">
    <property type="entry name" value="Neuronal nicotinic acetylcholine receptor subunit 3"/>
    <property type="match status" value="1"/>
</dbReference>
<evidence type="ECO:0000256" key="10">
    <source>
        <dbReference type="ARBA" id="ARBA00023157"/>
    </source>
</evidence>
<keyword evidence="5" id="KW-0732">Signal</keyword>
<feature type="transmembrane region" description="Helical" evidence="17">
    <location>
        <begin position="6"/>
        <end position="26"/>
    </location>
</feature>
<evidence type="ECO:0000256" key="8">
    <source>
        <dbReference type="ARBA" id="ARBA00023065"/>
    </source>
</evidence>
<evidence type="ECO:0000259" key="18">
    <source>
        <dbReference type="Pfam" id="PF02931"/>
    </source>
</evidence>
<evidence type="ECO:0000256" key="9">
    <source>
        <dbReference type="ARBA" id="ARBA00023136"/>
    </source>
</evidence>
<evidence type="ECO:0000256" key="17">
    <source>
        <dbReference type="RuleBase" id="RU000687"/>
    </source>
</evidence>
<dbReference type="AlphaFoldDB" id="A0AAD4R4G8"/>
<dbReference type="InterPro" id="IPR006202">
    <property type="entry name" value="Neur_chan_lig-bd"/>
</dbReference>
<keyword evidence="4 17" id="KW-0812">Transmembrane</keyword>
<evidence type="ECO:0000256" key="7">
    <source>
        <dbReference type="ARBA" id="ARBA00023018"/>
    </source>
</evidence>
<evidence type="ECO:0000313" key="21">
    <source>
        <dbReference type="Proteomes" id="UP001201812"/>
    </source>
</evidence>
<dbReference type="InterPro" id="IPR002394">
    <property type="entry name" value="Nicotinic_acetylcholine_rcpt"/>
</dbReference>
<dbReference type="InterPro" id="IPR036734">
    <property type="entry name" value="Neur_chan_lig-bd_sf"/>
</dbReference>
<feature type="transmembrane region" description="Helical" evidence="17">
    <location>
        <begin position="332"/>
        <end position="355"/>
    </location>
</feature>
<evidence type="ECO:0000256" key="5">
    <source>
        <dbReference type="ARBA" id="ARBA00022729"/>
    </source>
</evidence>
<dbReference type="SUPFAM" id="SSF90112">
    <property type="entry name" value="Neurotransmitter-gated ion-channel transmembrane pore"/>
    <property type="match status" value="1"/>
</dbReference>
<keyword evidence="15 17" id="KW-0407">Ion channel</keyword>
<reference evidence="20" key="1">
    <citation type="submission" date="2022-01" db="EMBL/GenBank/DDBJ databases">
        <title>Genome Sequence Resource for Two Populations of Ditylenchus destructor, the Migratory Endoparasitic Phytonematode.</title>
        <authorList>
            <person name="Zhang H."/>
            <person name="Lin R."/>
            <person name="Xie B."/>
        </authorList>
    </citation>
    <scope>NUCLEOTIDE SEQUENCE</scope>
    <source>
        <strain evidence="20">BazhouSP</strain>
    </source>
</reference>
<dbReference type="PROSITE" id="PS00236">
    <property type="entry name" value="NEUROTR_ION_CHANNEL"/>
    <property type="match status" value="1"/>
</dbReference>
<evidence type="ECO:0000256" key="6">
    <source>
        <dbReference type="ARBA" id="ARBA00022989"/>
    </source>
</evidence>
<keyword evidence="12" id="KW-0325">Glycoprotein</keyword>
<evidence type="ECO:0000256" key="15">
    <source>
        <dbReference type="ARBA" id="ARBA00023303"/>
    </source>
</evidence>
<dbReference type="PRINTS" id="PR00252">
    <property type="entry name" value="NRIONCHANNEL"/>
</dbReference>
<dbReference type="Pfam" id="PF02931">
    <property type="entry name" value="Neur_chan_LBD"/>
    <property type="match status" value="1"/>
</dbReference>
<evidence type="ECO:0000256" key="16">
    <source>
        <dbReference type="ARBA" id="ARBA00034104"/>
    </source>
</evidence>
<dbReference type="PANTHER" id="PTHR18945">
    <property type="entry name" value="NEUROTRANSMITTER GATED ION CHANNEL"/>
    <property type="match status" value="1"/>
</dbReference>
<dbReference type="InterPro" id="IPR036719">
    <property type="entry name" value="Neuro-gated_channel_TM_sf"/>
</dbReference>
<dbReference type="SUPFAM" id="SSF63712">
    <property type="entry name" value="Nicotinic receptor ligand binding domain-like"/>
    <property type="match status" value="1"/>
</dbReference>
<dbReference type="InterPro" id="IPR038050">
    <property type="entry name" value="Neuro_actylchol_rec"/>
</dbReference>
<dbReference type="GO" id="GO:0004888">
    <property type="term" value="F:transmembrane signaling receptor activity"/>
    <property type="evidence" value="ECO:0007669"/>
    <property type="project" value="InterPro"/>
</dbReference>
<keyword evidence="3" id="KW-1003">Cell membrane</keyword>
<evidence type="ECO:0000256" key="2">
    <source>
        <dbReference type="ARBA" id="ARBA00022448"/>
    </source>
</evidence>
<dbReference type="Gene3D" id="2.70.170.10">
    <property type="entry name" value="Neurotransmitter-gated ion-channel ligand-binding domain"/>
    <property type="match status" value="1"/>
</dbReference>